<keyword evidence="2" id="KW-1185">Reference proteome</keyword>
<dbReference type="RefSeq" id="WP_250201374.1">
    <property type="nucleotide sequence ID" value="NZ_CP097649.1"/>
</dbReference>
<protein>
    <submittedName>
        <fullName evidence="1">Uncharacterized protein</fullName>
    </submittedName>
</protein>
<evidence type="ECO:0000313" key="2">
    <source>
        <dbReference type="Proteomes" id="UP001055429"/>
    </source>
</evidence>
<dbReference type="Proteomes" id="UP001055429">
    <property type="component" value="Chromosome"/>
</dbReference>
<gene>
    <name evidence="1" type="ORF">M8231_09765</name>
</gene>
<name>A0ABY4SIR4_9CAUL</name>
<reference evidence="1" key="1">
    <citation type="submission" date="2022-05" db="EMBL/GenBank/DDBJ databases">
        <title>Brevundimonas albigilva TT17 genome sequence.</title>
        <authorList>
            <person name="Lee K."/>
            <person name="Son H."/>
        </authorList>
    </citation>
    <scope>NUCLEOTIDE SEQUENCE</scope>
    <source>
        <strain evidence="1">TT17</strain>
    </source>
</reference>
<organism evidence="1 2">
    <name type="scientific">Brevundimonas albigilva</name>
    <dbReference type="NCBI Taxonomy" id="1312364"/>
    <lineage>
        <taxon>Bacteria</taxon>
        <taxon>Pseudomonadati</taxon>
        <taxon>Pseudomonadota</taxon>
        <taxon>Alphaproteobacteria</taxon>
        <taxon>Caulobacterales</taxon>
        <taxon>Caulobacteraceae</taxon>
        <taxon>Brevundimonas</taxon>
    </lineage>
</organism>
<dbReference type="EMBL" id="CP097649">
    <property type="protein sequence ID" value="URI14113.1"/>
    <property type="molecule type" value="Genomic_DNA"/>
</dbReference>
<evidence type="ECO:0000313" key="1">
    <source>
        <dbReference type="EMBL" id="URI14113.1"/>
    </source>
</evidence>
<proteinExistence type="predicted"/>
<accession>A0ABY4SIR4</accession>
<sequence length="380" mass="43595">MDLDEYDRQLVGFADALDVREGNWEGYLPGLFGASQDAEDCVTLRQAMLTDQDRERCRPYLEIGFFPAPDKDRRLAWWAFAFEVCDRYQNRALERSCALYNRCQPLFVGAPKLFDHIRKRQTNGQPDLELIDSGAVLAINDSEIYVVGPGYGKLAQQLDAQIPVWARKEFPQAPLFLRLDPSRHFKTQPLQALFEASIVPADPRWMKTLALFPEMTAYAQYELLGDLEQEGMEAYRDYALRHVRRLEIRATRTDPDYLSMILEELPRPDESNGLMIGRCIHLDTRAPWGTPIRDAVLQHLDLAINVYRDGDRALRMSNTLQHGKSQSATYRTHLLRIEAVPFTALFGFAEMFFKSNSLLKEWLAEVLPSEPQEPEPVPVG</sequence>